<evidence type="ECO:0000256" key="5">
    <source>
        <dbReference type="ARBA" id="ARBA00023004"/>
    </source>
</evidence>
<proteinExistence type="predicted"/>
<keyword evidence="7" id="KW-0003">3Fe-4S</keyword>
<organism evidence="9 10">
    <name type="scientific">Sphaerimonospora cavernae</name>
    <dbReference type="NCBI Taxonomy" id="1740611"/>
    <lineage>
        <taxon>Bacteria</taxon>
        <taxon>Bacillati</taxon>
        <taxon>Actinomycetota</taxon>
        <taxon>Actinomycetes</taxon>
        <taxon>Streptosporangiales</taxon>
        <taxon>Streptosporangiaceae</taxon>
        <taxon>Sphaerimonospora</taxon>
    </lineage>
</organism>
<sequence length="78" mass="8291">MTVTDPRMETQVGWKVTLDQDVCQGYACCVMAVPSVFDLDDGTGKAIVINPEPDASLRSAVEGAARGCPVHAIKVEAR</sequence>
<keyword evidence="3 8" id="KW-0479">Metal-binding</keyword>
<dbReference type="RefSeq" id="WP_394300551.1">
    <property type="nucleotide sequence ID" value="NZ_JBHMQT010000012.1"/>
</dbReference>
<dbReference type="PRINTS" id="PR00352">
    <property type="entry name" value="3FE4SFRDOXIN"/>
</dbReference>
<dbReference type="PANTHER" id="PTHR36923">
    <property type="entry name" value="FERREDOXIN"/>
    <property type="match status" value="1"/>
</dbReference>
<keyword evidence="10" id="KW-1185">Reference proteome</keyword>
<evidence type="ECO:0000256" key="1">
    <source>
        <dbReference type="ARBA" id="ARBA00001927"/>
    </source>
</evidence>
<dbReference type="InterPro" id="IPR051269">
    <property type="entry name" value="Fe-S_cluster_ET"/>
</dbReference>
<keyword evidence="4 8" id="KW-0249">Electron transport</keyword>
<comment type="caution">
    <text evidence="9">The sequence shown here is derived from an EMBL/GenBank/DDBJ whole genome shotgun (WGS) entry which is preliminary data.</text>
</comment>
<evidence type="ECO:0000256" key="2">
    <source>
        <dbReference type="ARBA" id="ARBA00022448"/>
    </source>
</evidence>
<evidence type="ECO:0000256" key="7">
    <source>
        <dbReference type="ARBA" id="ARBA00023291"/>
    </source>
</evidence>
<comment type="cofactor">
    <cofactor evidence="1">
        <name>[3Fe-4S] cluster</name>
        <dbReference type="ChEBI" id="CHEBI:21137"/>
    </cofactor>
</comment>
<evidence type="ECO:0000313" key="10">
    <source>
        <dbReference type="Proteomes" id="UP001589870"/>
    </source>
</evidence>
<evidence type="ECO:0000256" key="6">
    <source>
        <dbReference type="ARBA" id="ARBA00023014"/>
    </source>
</evidence>
<gene>
    <name evidence="9" type="ORF">ACFHYQ_08515</name>
</gene>
<protein>
    <recommendedName>
        <fullName evidence="8">Ferredoxin</fullName>
    </recommendedName>
</protein>
<comment type="function">
    <text evidence="8">Ferredoxins are iron-sulfur proteins that transfer electrons in a wide variety of metabolic reactions.</text>
</comment>
<evidence type="ECO:0000256" key="3">
    <source>
        <dbReference type="ARBA" id="ARBA00022723"/>
    </source>
</evidence>
<name>A0ABV6U1Q2_9ACTN</name>
<keyword evidence="6 8" id="KW-0411">Iron-sulfur</keyword>
<dbReference type="SUPFAM" id="SSF54862">
    <property type="entry name" value="4Fe-4S ferredoxins"/>
    <property type="match status" value="1"/>
</dbReference>
<dbReference type="PANTHER" id="PTHR36923:SF3">
    <property type="entry name" value="FERREDOXIN"/>
    <property type="match status" value="1"/>
</dbReference>
<keyword evidence="2 8" id="KW-0813">Transport</keyword>
<evidence type="ECO:0000313" key="9">
    <source>
        <dbReference type="EMBL" id="MFC0862338.1"/>
    </source>
</evidence>
<evidence type="ECO:0000256" key="8">
    <source>
        <dbReference type="RuleBase" id="RU368020"/>
    </source>
</evidence>
<keyword evidence="5 8" id="KW-0408">Iron</keyword>
<dbReference type="InterPro" id="IPR001080">
    <property type="entry name" value="3Fe4S_ferredoxin"/>
</dbReference>
<dbReference type="Gene3D" id="3.30.70.20">
    <property type="match status" value="1"/>
</dbReference>
<accession>A0ABV6U1Q2</accession>
<dbReference type="Pfam" id="PF13459">
    <property type="entry name" value="Fer4_15"/>
    <property type="match status" value="1"/>
</dbReference>
<reference evidence="9 10" key="1">
    <citation type="submission" date="2024-09" db="EMBL/GenBank/DDBJ databases">
        <authorList>
            <person name="Sun Q."/>
            <person name="Mori K."/>
        </authorList>
    </citation>
    <scope>NUCLEOTIDE SEQUENCE [LARGE SCALE GENOMIC DNA]</scope>
    <source>
        <strain evidence="9 10">TBRC 1851</strain>
    </source>
</reference>
<dbReference type="Proteomes" id="UP001589870">
    <property type="component" value="Unassembled WGS sequence"/>
</dbReference>
<evidence type="ECO:0000256" key="4">
    <source>
        <dbReference type="ARBA" id="ARBA00022982"/>
    </source>
</evidence>
<dbReference type="EMBL" id="JBHMQT010000012">
    <property type="protein sequence ID" value="MFC0862338.1"/>
    <property type="molecule type" value="Genomic_DNA"/>
</dbReference>